<dbReference type="SUPFAM" id="SSF52833">
    <property type="entry name" value="Thioredoxin-like"/>
    <property type="match status" value="1"/>
</dbReference>
<dbReference type="GO" id="GO:0016209">
    <property type="term" value="F:antioxidant activity"/>
    <property type="evidence" value="ECO:0007669"/>
    <property type="project" value="InterPro"/>
</dbReference>
<dbReference type="PANTHER" id="PTHR42852">
    <property type="entry name" value="THIOL:DISULFIDE INTERCHANGE PROTEIN DSBE"/>
    <property type="match status" value="1"/>
</dbReference>
<dbReference type="Proteomes" id="UP000199153">
    <property type="component" value="Unassembled WGS sequence"/>
</dbReference>
<dbReference type="EMBL" id="FOVL01000028">
    <property type="protein sequence ID" value="SFN93361.1"/>
    <property type="molecule type" value="Genomic_DNA"/>
</dbReference>
<organism evidence="2 3">
    <name type="scientific">Salegentibacter flavus</name>
    <dbReference type="NCBI Taxonomy" id="287099"/>
    <lineage>
        <taxon>Bacteria</taxon>
        <taxon>Pseudomonadati</taxon>
        <taxon>Bacteroidota</taxon>
        <taxon>Flavobacteriia</taxon>
        <taxon>Flavobacteriales</taxon>
        <taxon>Flavobacteriaceae</taxon>
        <taxon>Salegentibacter</taxon>
    </lineage>
</organism>
<dbReference type="PROSITE" id="PS51352">
    <property type="entry name" value="THIOREDOXIN_2"/>
    <property type="match status" value="1"/>
</dbReference>
<dbReference type="RefSeq" id="WP_093411351.1">
    <property type="nucleotide sequence ID" value="NZ_FOVL01000028.1"/>
</dbReference>
<dbReference type="AlphaFoldDB" id="A0A1I5D3C5"/>
<dbReference type="InterPro" id="IPR050553">
    <property type="entry name" value="Thioredoxin_ResA/DsbE_sf"/>
</dbReference>
<dbReference type="STRING" id="287099.SAMN05660413_03131"/>
<accession>A0A1I5D3C5</accession>
<evidence type="ECO:0000313" key="3">
    <source>
        <dbReference type="Proteomes" id="UP000199153"/>
    </source>
</evidence>
<dbReference type="Gene3D" id="3.40.30.10">
    <property type="entry name" value="Glutaredoxin"/>
    <property type="match status" value="1"/>
</dbReference>
<protein>
    <submittedName>
        <fullName evidence="2">Thiol-disulfide isomerase or thioredoxin</fullName>
    </submittedName>
</protein>
<keyword evidence="3" id="KW-1185">Reference proteome</keyword>
<gene>
    <name evidence="2" type="ORF">SAMN05660413_03131</name>
</gene>
<sequence length="186" mass="21919">MKFFKNQWSNIIFIVLILILIIPQTRKPIQIFVNKVFSFSPSVTDEEDREKLADYNWILENSERERVNFSDSEGEVVIVNYWATWCPPCIAEMPSFQALYEDYKDKVDFYFVSGEEHTTTQKFLNSKDYDIPSYRMLSEDPKPMDGYSLPTTYLIDKDGEIIIRKIGAADWNSQKLRNKLDELITE</sequence>
<dbReference type="OrthoDB" id="9815205at2"/>
<evidence type="ECO:0000259" key="1">
    <source>
        <dbReference type="PROSITE" id="PS51352"/>
    </source>
</evidence>
<dbReference type="InterPro" id="IPR013766">
    <property type="entry name" value="Thioredoxin_domain"/>
</dbReference>
<dbReference type="InterPro" id="IPR036249">
    <property type="entry name" value="Thioredoxin-like_sf"/>
</dbReference>
<evidence type="ECO:0000313" key="2">
    <source>
        <dbReference type="EMBL" id="SFN93361.1"/>
    </source>
</evidence>
<dbReference type="GO" id="GO:0016491">
    <property type="term" value="F:oxidoreductase activity"/>
    <property type="evidence" value="ECO:0007669"/>
    <property type="project" value="InterPro"/>
</dbReference>
<dbReference type="InterPro" id="IPR000866">
    <property type="entry name" value="AhpC/TSA"/>
</dbReference>
<dbReference type="PANTHER" id="PTHR42852:SF17">
    <property type="entry name" value="THIOREDOXIN-LIKE PROTEIN HI_1115"/>
    <property type="match status" value="1"/>
</dbReference>
<feature type="domain" description="Thioredoxin" evidence="1">
    <location>
        <begin position="28"/>
        <end position="185"/>
    </location>
</feature>
<dbReference type="CDD" id="cd02966">
    <property type="entry name" value="TlpA_like_family"/>
    <property type="match status" value="1"/>
</dbReference>
<proteinExistence type="predicted"/>
<name>A0A1I5D3C5_9FLAO</name>
<reference evidence="2 3" key="1">
    <citation type="submission" date="2016-10" db="EMBL/GenBank/DDBJ databases">
        <authorList>
            <person name="de Groot N.N."/>
        </authorList>
    </citation>
    <scope>NUCLEOTIDE SEQUENCE [LARGE SCALE GENOMIC DNA]</scope>
    <source>
        <strain evidence="2 3">DSM 17794</strain>
    </source>
</reference>
<dbReference type="GO" id="GO:0016853">
    <property type="term" value="F:isomerase activity"/>
    <property type="evidence" value="ECO:0007669"/>
    <property type="project" value="UniProtKB-KW"/>
</dbReference>
<dbReference type="Pfam" id="PF00578">
    <property type="entry name" value="AhpC-TSA"/>
    <property type="match status" value="1"/>
</dbReference>
<keyword evidence="2" id="KW-0413">Isomerase</keyword>